<keyword evidence="4 10" id="KW-0547">Nucleotide-binding</keyword>
<comment type="catalytic activity">
    <reaction evidence="8 10">
        <text>dITP + H2O = dIMP + diphosphate + H(+)</text>
        <dbReference type="Rhea" id="RHEA:28342"/>
        <dbReference type="ChEBI" id="CHEBI:15377"/>
        <dbReference type="ChEBI" id="CHEBI:15378"/>
        <dbReference type="ChEBI" id="CHEBI:33019"/>
        <dbReference type="ChEBI" id="CHEBI:61194"/>
        <dbReference type="ChEBI" id="CHEBI:61382"/>
        <dbReference type="EC" id="3.6.1.66"/>
    </reaction>
</comment>
<dbReference type="NCBIfam" id="TIGR00042">
    <property type="entry name" value="RdgB/HAM1 family non-canonical purine NTP pyrophosphatase"/>
    <property type="match status" value="1"/>
</dbReference>
<dbReference type="CDD" id="cd00515">
    <property type="entry name" value="HAM1"/>
    <property type="match status" value="1"/>
</dbReference>
<comment type="similarity">
    <text evidence="1 10 11">Belongs to the HAM1 NTPase family.</text>
</comment>
<gene>
    <name evidence="12" type="ORF">EV675_4088</name>
</gene>
<dbReference type="GO" id="GO:0009146">
    <property type="term" value="P:purine nucleoside triphosphate catabolic process"/>
    <property type="evidence" value="ECO:0007669"/>
    <property type="project" value="UniProtKB-UniRule"/>
</dbReference>
<dbReference type="Gene3D" id="3.90.950.10">
    <property type="match status" value="1"/>
</dbReference>
<dbReference type="FunFam" id="3.90.950.10:FF:000001">
    <property type="entry name" value="dITP/XTP pyrophosphatase"/>
    <property type="match status" value="1"/>
</dbReference>
<comment type="catalytic activity">
    <reaction evidence="10">
        <text>ITP + H2O = IMP + diphosphate + H(+)</text>
        <dbReference type="Rhea" id="RHEA:29399"/>
        <dbReference type="ChEBI" id="CHEBI:15377"/>
        <dbReference type="ChEBI" id="CHEBI:15378"/>
        <dbReference type="ChEBI" id="CHEBI:33019"/>
        <dbReference type="ChEBI" id="CHEBI:58053"/>
        <dbReference type="ChEBI" id="CHEBI:61402"/>
        <dbReference type="EC" id="3.6.1.66"/>
    </reaction>
</comment>
<organism evidence="12 13">
    <name type="scientific">Pigmentiphaga kullae</name>
    <dbReference type="NCBI Taxonomy" id="151784"/>
    <lineage>
        <taxon>Bacteria</taxon>
        <taxon>Pseudomonadati</taxon>
        <taxon>Pseudomonadota</taxon>
        <taxon>Betaproteobacteria</taxon>
        <taxon>Burkholderiales</taxon>
        <taxon>Alcaligenaceae</taxon>
        <taxon>Pigmentiphaga</taxon>
    </lineage>
</organism>
<dbReference type="EMBL" id="SGXC01000002">
    <property type="protein sequence ID" value="RZS81464.1"/>
    <property type="molecule type" value="Genomic_DNA"/>
</dbReference>
<name>A0A4V2F380_9BURK</name>
<evidence type="ECO:0000313" key="13">
    <source>
        <dbReference type="Proteomes" id="UP000292445"/>
    </source>
</evidence>
<proteinExistence type="inferred from homology"/>
<dbReference type="GO" id="GO:0046872">
    <property type="term" value="F:metal ion binding"/>
    <property type="evidence" value="ECO:0007669"/>
    <property type="project" value="UniProtKB-KW"/>
</dbReference>
<dbReference type="SUPFAM" id="SSF52972">
    <property type="entry name" value="ITPase-like"/>
    <property type="match status" value="1"/>
</dbReference>
<accession>A0A4V2F380</accession>
<dbReference type="GO" id="GO:0036220">
    <property type="term" value="F:ITP diphosphatase activity"/>
    <property type="evidence" value="ECO:0007669"/>
    <property type="project" value="UniProtKB-UniRule"/>
</dbReference>
<feature type="active site" description="Proton acceptor" evidence="10">
    <location>
        <position position="70"/>
    </location>
</feature>
<dbReference type="GO" id="GO:0036222">
    <property type="term" value="F:XTP diphosphatase activity"/>
    <property type="evidence" value="ECO:0007669"/>
    <property type="project" value="UniProtKB-UniRule"/>
</dbReference>
<keyword evidence="5 10" id="KW-0378">Hydrolase</keyword>
<comment type="catalytic activity">
    <reaction evidence="9 10">
        <text>XTP + H2O = XMP + diphosphate + H(+)</text>
        <dbReference type="Rhea" id="RHEA:28610"/>
        <dbReference type="ChEBI" id="CHEBI:15377"/>
        <dbReference type="ChEBI" id="CHEBI:15378"/>
        <dbReference type="ChEBI" id="CHEBI:33019"/>
        <dbReference type="ChEBI" id="CHEBI:57464"/>
        <dbReference type="ChEBI" id="CHEBI:61314"/>
        <dbReference type="EC" id="3.6.1.66"/>
    </reaction>
</comment>
<comment type="caution">
    <text evidence="12">The sequence shown here is derived from an EMBL/GenBank/DDBJ whole genome shotgun (WGS) entry which is preliminary data.</text>
</comment>
<dbReference type="PANTHER" id="PTHR11067:SF9">
    <property type="entry name" value="INOSINE TRIPHOSPHATE PYROPHOSPHATASE"/>
    <property type="match status" value="1"/>
</dbReference>
<comment type="subunit">
    <text evidence="2 10">Homodimer.</text>
</comment>
<evidence type="ECO:0000256" key="11">
    <source>
        <dbReference type="RuleBase" id="RU003781"/>
    </source>
</evidence>
<dbReference type="InterPro" id="IPR020922">
    <property type="entry name" value="dITP/XTP_pyrophosphatase"/>
</dbReference>
<keyword evidence="7 10" id="KW-0546">Nucleotide metabolism</keyword>
<feature type="binding site" evidence="10">
    <location>
        <position position="41"/>
    </location>
    <ligand>
        <name>Mg(2+)</name>
        <dbReference type="ChEBI" id="CHEBI:18420"/>
    </ligand>
</feature>
<evidence type="ECO:0000256" key="6">
    <source>
        <dbReference type="ARBA" id="ARBA00022842"/>
    </source>
</evidence>
<dbReference type="OrthoDB" id="9807456at2"/>
<keyword evidence="13" id="KW-1185">Reference proteome</keyword>
<evidence type="ECO:0000256" key="9">
    <source>
        <dbReference type="ARBA" id="ARBA00052017"/>
    </source>
</evidence>
<dbReference type="GO" id="GO:0009117">
    <property type="term" value="P:nucleotide metabolic process"/>
    <property type="evidence" value="ECO:0007669"/>
    <property type="project" value="UniProtKB-KW"/>
</dbReference>
<dbReference type="GO" id="GO:0035870">
    <property type="term" value="F:dITP diphosphatase activity"/>
    <property type="evidence" value="ECO:0007669"/>
    <property type="project" value="UniProtKB-UniRule"/>
</dbReference>
<dbReference type="Proteomes" id="UP000292445">
    <property type="component" value="Unassembled WGS sequence"/>
</dbReference>
<feature type="binding site" evidence="10">
    <location>
        <position position="179"/>
    </location>
    <ligand>
        <name>substrate</name>
    </ligand>
</feature>
<evidence type="ECO:0000256" key="7">
    <source>
        <dbReference type="ARBA" id="ARBA00023080"/>
    </source>
</evidence>
<evidence type="ECO:0000256" key="4">
    <source>
        <dbReference type="ARBA" id="ARBA00022741"/>
    </source>
</evidence>
<dbReference type="AlphaFoldDB" id="A0A4V2F380"/>
<dbReference type="RefSeq" id="WP_130359291.1">
    <property type="nucleotide sequence ID" value="NZ_SGXC01000002.1"/>
</dbReference>
<protein>
    <recommendedName>
        <fullName evidence="10">dITP/XTP pyrophosphatase</fullName>
        <ecNumber evidence="10">3.6.1.66</ecNumber>
    </recommendedName>
    <alternativeName>
        <fullName evidence="10">Non-canonical purine NTP pyrophosphatase</fullName>
    </alternativeName>
    <alternativeName>
        <fullName evidence="10">Non-standard purine NTP pyrophosphatase</fullName>
    </alternativeName>
    <alternativeName>
        <fullName evidence="10">Nucleoside-triphosphate diphosphatase</fullName>
    </alternativeName>
    <alternativeName>
        <fullName evidence="10">Nucleoside-triphosphate pyrophosphatase</fullName>
        <shortName evidence="10">NTPase</shortName>
    </alternativeName>
</protein>
<feature type="binding site" evidence="10">
    <location>
        <begin position="9"/>
        <end position="14"/>
    </location>
    <ligand>
        <name>substrate</name>
    </ligand>
</feature>
<evidence type="ECO:0000256" key="3">
    <source>
        <dbReference type="ARBA" id="ARBA00022723"/>
    </source>
</evidence>
<dbReference type="InterPro" id="IPR002637">
    <property type="entry name" value="RdgB/HAM1"/>
</dbReference>
<dbReference type="GO" id="GO:0000166">
    <property type="term" value="F:nucleotide binding"/>
    <property type="evidence" value="ECO:0007669"/>
    <property type="project" value="UniProtKB-KW"/>
</dbReference>
<dbReference type="HAMAP" id="MF_01405">
    <property type="entry name" value="Non_canon_purine_NTPase"/>
    <property type="match status" value="1"/>
</dbReference>
<feature type="binding site" evidence="10">
    <location>
        <position position="70"/>
    </location>
    <ligand>
        <name>Mg(2+)</name>
        <dbReference type="ChEBI" id="CHEBI:18420"/>
    </ligand>
</feature>
<evidence type="ECO:0000313" key="12">
    <source>
        <dbReference type="EMBL" id="RZS81464.1"/>
    </source>
</evidence>
<sequence length="199" mass="21137">MARKLVLASNNAGKLREFSSLLAPRGFELVPQGSLGVPEAEEPHVTFIENALAKARHASQLTGLPALADDSGVCVTALGGEPGVYSARYAARSGGEKSDAANNALVVERLRGAADRRAYYYAALVLVRSADDPQPLIGEGLWRGEIIEQPRGAGGFGYDPHFLLPGLGRTAAELSADEKNRISHRAQALAVLMDKLDTF</sequence>
<dbReference type="GO" id="GO:0017111">
    <property type="term" value="F:ribonucleoside triphosphate phosphatase activity"/>
    <property type="evidence" value="ECO:0007669"/>
    <property type="project" value="InterPro"/>
</dbReference>
<dbReference type="EC" id="3.6.1.66" evidence="10"/>
<dbReference type="Pfam" id="PF01725">
    <property type="entry name" value="Ham1p_like"/>
    <property type="match status" value="1"/>
</dbReference>
<comment type="function">
    <text evidence="10">Pyrophosphatase that catalyzes the hydrolysis of nucleoside triphosphates to their monophosphate derivatives, with a high preference for the non-canonical purine nucleotides XTP (xanthosine triphosphate), dITP (deoxyinosine triphosphate) and ITP. Seems to function as a house-cleaning enzyme that removes non-canonical purine nucleotides from the nucleotide pool, thus preventing their incorporation into DNA/RNA and avoiding chromosomal lesions.</text>
</comment>
<evidence type="ECO:0000256" key="10">
    <source>
        <dbReference type="HAMAP-Rule" id="MF_01405"/>
    </source>
</evidence>
<feature type="binding site" evidence="10">
    <location>
        <begin position="156"/>
        <end position="159"/>
    </location>
    <ligand>
        <name>substrate</name>
    </ligand>
</feature>
<keyword evidence="3 10" id="KW-0479">Metal-binding</keyword>
<dbReference type="InterPro" id="IPR029001">
    <property type="entry name" value="ITPase-like_fam"/>
</dbReference>
<feature type="binding site" evidence="10">
    <location>
        <begin position="184"/>
        <end position="185"/>
    </location>
    <ligand>
        <name>substrate</name>
    </ligand>
</feature>
<evidence type="ECO:0000256" key="5">
    <source>
        <dbReference type="ARBA" id="ARBA00022801"/>
    </source>
</evidence>
<dbReference type="GO" id="GO:0005829">
    <property type="term" value="C:cytosol"/>
    <property type="evidence" value="ECO:0007669"/>
    <property type="project" value="TreeGrafter"/>
</dbReference>
<evidence type="ECO:0000256" key="1">
    <source>
        <dbReference type="ARBA" id="ARBA00008023"/>
    </source>
</evidence>
<keyword evidence="6 10" id="KW-0460">Magnesium</keyword>
<evidence type="ECO:0000256" key="8">
    <source>
        <dbReference type="ARBA" id="ARBA00051875"/>
    </source>
</evidence>
<feature type="binding site" evidence="10">
    <location>
        <position position="71"/>
    </location>
    <ligand>
        <name>substrate</name>
    </ligand>
</feature>
<reference evidence="12 13" key="1">
    <citation type="submission" date="2019-02" db="EMBL/GenBank/DDBJ databases">
        <title>Genomic Encyclopedia of Type Strains, Phase IV (KMG-IV): sequencing the most valuable type-strain genomes for metagenomic binning, comparative biology and taxonomic classification.</title>
        <authorList>
            <person name="Goeker M."/>
        </authorList>
    </citation>
    <scope>NUCLEOTIDE SEQUENCE [LARGE SCALE GENOMIC DNA]</scope>
    <source>
        <strain evidence="12 13">K24</strain>
    </source>
</reference>
<dbReference type="PANTHER" id="PTHR11067">
    <property type="entry name" value="INOSINE TRIPHOSPHATE PYROPHOSPHATASE/HAM1 PROTEIN"/>
    <property type="match status" value="1"/>
</dbReference>
<comment type="cofactor">
    <cofactor evidence="10">
        <name>Mg(2+)</name>
        <dbReference type="ChEBI" id="CHEBI:18420"/>
    </cofactor>
    <text evidence="10">Binds 1 Mg(2+) ion per subunit.</text>
</comment>
<evidence type="ECO:0000256" key="2">
    <source>
        <dbReference type="ARBA" id="ARBA00011738"/>
    </source>
</evidence>